<dbReference type="AlphaFoldDB" id="A0A183IAI6"/>
<dbReference type="PANTHER" id="PTHR10730:SF45">
    <property type="entry name" value="PROCOLLAGEN-LYSINE,2-OXOGLUTARATE 5-DIOXYGENASE"/>
    <property type="match status" value="1"/>
</dbReference>
<organism evidence="3">
    <name type="scientific">Soboliphyme baturini</name>
    <dbReference type="NCBI Taxonomy" id="241478"/>
    <lineage>
        <taxon>Eukaryota</taxon>
        <taxon>Metazoa</taxon>
        <taxon>Ecdysozoa</taxon>
        <taxon>Nematoda</taxon>
        <taxon>Enoplea</taxon>
        <taxon>Dorylaimia</taxon>
        <taxon>Dioctophymatida</taxon>
        <taxon>Dioctophymatoidea</taxon>
        <taxon>Soboliphymatidae</taxon>
        <taxon>Soboliphyme</taxon>
    </lineage>
</organism>
<proteinExistence type="predicted"/>
<evidence type="ECO:0000313" key="3">
    <source>
        <dbReference type="WBParaSite" id="SBAD_0000065301-mRNA-1"/>
    </source>
</evidence>
<dbReference type="GO" id="GO:0005783">
    <property type="term" value="C:endoplasmic reticulum"/>
    <property type="evidence" value="ECO:0007669"/>
    <property type="project" value="TreeGrafter"/>
</dbReference>
<sequence length="154" mass="17966">MEANRPFIAPVVARIGKLWTNFWGAVTQEGFYARSSDYTAITLNERRGLWNVPYVAGVYLIKGSRLAELKNAFSYSPTVDSDMSFCQFSRDNGYFMLVDNQEYYGHLVNPEDYDTSVIHPDLYNIFENKIDWERKYLHENYSDVLKPGYEFTLP</sequence>
<reference evidence="3" key="1">
    <citation type="submission" date="2016-06" db="UniProtKB">
        <authorList>
            <consortium name="WormBaseParasite"/>
        </authorList>
    </citation>
    <scope>IDENTIFICATION</scope>
</reference>
<accession>A0A183IAI6</accession>
<dbReference type="EMBL" id="UZAM01002315">
    <property type="protein sequence ID" value="VDO85971.1"/>
    <property type="molecule type" value="Genomic_DNA"/>
</dbReference>
<evidence type="ECO:0000313" key="1">
    <source>
        <dbReference type="EMBL" id="VDO85971.1"/>
    </source>
</evidence>
<evidence type="ECO:0000313" key="2">
    <source>
        <dbReference type="Proteomes" id="UP000270296"/>
    </source>
</evidence>
<dbReference type="OrthoDB" id="69177at2759"/>
<keyword evidence="2" id="KW-1185">Reference proteome</keyword>
<protein>
    <submittedName>
        <fullName evidence="3">Lipoprotein</fullName>
    </submittedName>
</protein>
<dbReference type="WBParaSite" id="SBAD_0000065301-mRNA-1">
    <property type="protein sequence ID" value="SBAD_0000065301-mRNA-1"/>
    <property type="gene ID" value="SBAD_0000065301"/>
</dbReference>
<name>A0A183IAI6_9BILA</name>
<reference evidence="1 2" key="2">
    <citation type="submission" date="2018-11" db="EMBL/GenBank/DDBJ databases">
        <authorList>
            <consortium name="Pathogen Informatics"/>
        </authorList>
    </citation>
    <scope>NUCLEOTIDE SEQUENCE [LARGE SCALE GENOMIC DNA]</scope>
</reference>
<dbReference type="InterPro" id="IPR050757">
    <property type="entry name" value="Collagen_mod_GT25"/>
</dbReference>
<gene>
    <name evidence="1" type="ORF">SBAD_LOCUS630</name>
</gene>
<dbReference type="PANTHER" id="PTHR10730">
    <property type="entry name" value="PROCOLLAGEN-LYSINE,2-OXOGLUTARATE 5-DIOXYGENASE/GLYCOSYLTRANSFERASE 25 FAMILY MEMBER"/>
    <property type="match status" value="1"/>
</dbReference>
<dbReference type="GO" id="GO:0008475">
    <property type="term" value="F:procollagen-lysine 5-dioxygenase activity"/>
    <property type="evidence" value="ECO:0007669"/>
    <property type="project" value="TreeGrafter"/>
</dbReference>
<dbReference type="Proteomes" id="UP000270296">
    <property type="component" value="Unassembled WGS sequence"/>
</dbReference>